<evidence type="ECO:0000256" key="5">
    <source>
        <dbReference type="ARBA" id="ARBA00023273"/>
    </source>
</evidence>
<dbReference type="GO" id="GO:0042073">
    <property type="term" value="P:intraciliary transport"/>
    <property type="evidence" value="ECO:0007669"/>
    <property type="project" value="TreeGrafter"/>
</dbReference>
<name>A0A077ZGX2_TRITR</name>
<dbReference type="PANTHER" id="PTHR15722">
    <property type="entry name" value="IFT140/172-RELATED"/>
    <property type="match status" value="1"/>
</dbReference>
<evidence type="ECO:0000256" key="2">
    <source>
        <dbReference type="ARBA" id="ARBA00022574"/>
    </source>
</evidence>
<evidence type="ECO:0000256" key="1">
    <source>
        <dbReference type="ARBA" id="ARBA00004138"/>
    </source>
</evidence>
<dbReference type="GO" id="GO:0005930">
    <property type="term" value="C:axoneme"/>
    <property type="evidence" value="ECO:0007669"/>
    <property type="project" value="TreeGrafter"/>
</dbReference>
<dbReference type="STRING" id="36087.A0A077ZGX2"/>
<reference evidence="6" key="2">
    <citation type="submission" date="2014-03" db="EMBL/GenBank/DDBJ databases">
        <title>The whipworm genome and dual-species transcriptomics of an intimate host-pathogen interaction.</title>
        <authorList>
            <person name="Foth B.J."/>
            <person name="Tsai I.J."/>
            <person name="Reid A.J."/>
            <person name="Bancroft A.J."/>
            <person name="Nichol S."/>
            <person name="Tracey A."/>
            <person name="Holroyd N."/>
            <person name="Cotton J.A."/>
            <person name="Stanley E.J."/>
            <person name="Zarowiecki M."/>
            <person name="Liu J.Z."/>
            <person name="Huckvale T."/>
            <person name="Cooper P.J."/>
            <person name="Grencis R.K."/>
            <person name="Berriman M."/>
        </authorList>
    </citation>
    <scope>NUCLEOTIDE SEQUENCE [LARGE SCALE GENOMIC DNA]</scope>
</reference>
<evidence type="ECO:0000256" key="4">
    <source>
        <dbReference type="ARBA" id="ARBA00023069"/>
    </source>
</evidence>
<protein>
    <recommendedName>
        <fullName evidence="8">Intraflagellar transport protein 172</fullName>
    </recommendedName>
</protein>
<dbReference type="Proteomes" id="UP000030665">
    <property type="component" value="Unassembled WGS sequence"/>
</dbReference>
<keyword evidence="5" id="KW-0966">Cell projection</keyword>
<keyword evidence="2" id="KW-0853">WD repeat</keyword>
<dbReference type="AlphaFoldDB" id="A0A077ZGX2"/>
<proteinExistence type="predicted"/>
<dbReference type="EMBL" id="HG806489">
    <property type="protein sequence ID" value="CDW59064.1"/>
    <property type="molecule type" value="Genomic_DNA"/>
</dbReference>
<evidence type="ECO:0000313" key="7">
    <source>
        <dbReference type="Proteomes" id="UP000030665"/>
    </source>
</evidence>
<organism evidence="6 7">
    <name type="scientific">Trichuris trichiura</name>
    <name type="common">Whipworm</name>
    <name type="synonym">Trichocephalus trichiurus</name>
    <dbReference type="NCBI Taxonomy" id="36087"/>
    <lineage>
        <taxon>Eukaryota</taxon>
        <taxon>Metazoa</taxon>
        <taxon>Ecdysozoa</taxon>
        <taxon>Nematoda</taxon>
        <taxon>Enoplea</taxon>
        <taxon>Dorylaimia</taxon>
        <taxon>Trichinellida</taxon>
        <taxon>Trichuridae</taxon>
        <taxon>Trichuris</taxon>
    </lineage>
</organism>
<dbReference type="PANTHER" id="PTHR15722:SF2">
    <property type="entry name" value="INTRAFLAGELLAR TRANSPORT PROTEIN 172 HOMOLOG"/>
    <property type="match status" value="1"/>
</dbReference>
<keyword evidence="4" id="KW-0969">Cilium</keyword>
<evidence type="ECO:0008006" key="8">
    <source>
        <dbReference type="Google" id="ProtNLM"/>
    </source>
</evidence>
<keyword evidence="7" id="KW-1185">Reference proteome</keyword>
<comment type="subcellular location">
    <subcellularLocation>
        <location evidence="1">Cell projection</location>
        <location evidence="1">Cilium</location>
    </subcellularLocation>
</comment>
<gene>
    <name evidence="6" type="ORF">TTRE_0000739401</name>
</gene>
<evidence type="ECO:0000313" key="6">
    <source>
        <dbReference type="EMBL" id="CDW59064.1"/>
    </source>
</evidence>
<keyword evidence="3" id="KW-0677">Repeat</keyword>
<dbReference type="GO" id="GO:0036064">
    <property type="term" value="C:ciliary basal body"/>
    <property type="evidence" value="ECO:0007669"/>
    <property type="project" value="TreeGrafter"/>
</dbReference>
<evidence type="ECO:0000256" key="3">
    <source>
        <dbReference type="ARBA" id="ARBA00022737"/>
    </source>
</evidence>
<dbReference type="Gene3D" id="1.25.40.470">
    <property type="match status" value="1"/>
</dbReference>
<reference evidence="6" key="1">
    <citation type="submission" date="2014-01" db="EMBL/GenBank/DDBJ databases">
        <authorList>
            <person name="Aslett M."/>
        </authorList>
    </citation>
    <scope>NUCLEOTIDE SEQUENCE</scope>
</reference>
<dbReference type="OrthoDB" id="2186662at2759"/>
<accession>A0A077ZGX2</accession>
<sequence length="867" mass="98325">MGKALEAAVQSQQWQKALDISQTLDNGPNYASQFCQIADHMATLGKYEIAERLYLAAGQQTRSVDMYNRAKMYEDAYRVACKCLTDDELNDRFLEEAGKLEKSGRLKDAEKLYCAMQQPNHAIAMYKNAGQHDSMMRLIEQFHPEHLTNAYVHVAQEMEEEGRFKDAESYYLLANAWKPVVKMYRAVGQWEDAYRIAKQYGGSEAAVQLAFLWASAVRGEAAVMLLQKLDCVDKVVSFACDHGAFDFAEEICKLGFNSKLSEVHYKHGLRLEEQDDLEKAEIEFIKADKPKEAVLMYVQRQDWDNARRLAEKHCPEEISEILIGQARELNLWAEAVRVARDYLPSQLATLQDEYDALKLSSGPKDAGAFLAQANNWEKQGEYERAVQCYLKITPELTNDTTMLEKCWLRAADIATKFLDPGTVWLKQIAGYFATVQHYGQVGYIKILFKFVWRHLGLEILFCPLFLRSSAGSVFQAAELFLQCNEPKEAVDCLMNDSNFEEAKQVAADYAPELSQYIEQRYKNYLKQQGKADLLANVDLNSAIDVFASRGDWNGAMSLAKQHNNTELVNKYALLVLRKQLDNGDYLEAMQTLHNNDLSLTNEVLDMAKTVISAIFDHRLPWDQKGYSTYAALRNYLNDLTKGMSSPPFDEGQVEFFEHCLDAAHYQANRIALSFADNDKEVQMISLKISFSLLRYSDVLPADRVFYEAGMAAMKIGGRYANAAFVFLNHFLDLCEAVEVNDASLVEYGDFDGTDIPRPSPLPKTLFASESEQEEVKEWILAASVDKDIKRELPTDDRGVYEACLINADNSLSDACILTGYPVIGSRKAFPNATFFANRKDWDKIVMSSKVARSSAMDDMVQYIENWS</sequence>